<evidence type="ECO:0000313" key="3">
    <source>
        <dbReference type="EMBL" id="PBQ23697.1"/>
    </source>
</evidence>
<keyword evidence="1" id="KW-1133">Transmembrane helix</keyword>
<feature type="transmembrane region" description="Helical" evidence="1">
    <location>
        <begin position="71"/>
        <end position="96"/>
    </location>
</feature>
<dbReference type="PANTHER" id="PTHR36834">
    <property type="entry name" value="MEMBRANE PROTEIN-RELATED"/>
    <property type="match status" value="1"/>
</dbReference>
<evidence type="ECO:0000313" key="4">
    <source>
        <dbReference type="Proteomes" id="UP000217918"/>
    </source>
</evidence>
<dbReference type="Proteomes" id="UP000217918">
    <property type="component" value="Unassembled WGS sequence"/>
</dbReference>
<feature type="transmembrane region" description="Helical" evidence="1">
    <location>
        <begin position="32"/>
        <end position="59"/>
    </location>
</feature>
<dbReference type="AlphaFoldDB" id="A0A2A3TY28"/>
<feature type="transmembrane region" description="Helical" evidence="1">
    <location>
        <begin position="137"/>
        <end position="155"/>
    </location>
</feature>
<name>A0A2A3TY28_LEVBR</name>
<dbReference type="RefSeq" id="WP_096109991.1">
    <property type="nucleotide sequence ID" value="NZ_JAFDOK010000004.1"/>
</dbReference>
<dbReference type="EMBL" id="NVYO01000001">
    <property type="protein sequence ID" value="PBQ23697.1"/>
    <property type="molecule type" value="Genomic_DNA"/>
</dbReference>
<dbReference type="InterPro" id="IPR053150">
    <property type="entry name" value="Teicoplanin_resist-assoc"/>
</dbReference>
<reference evidence="3 4" key="1">
    <citation type="submission" date="2017-09" db="EMBL/GenBank/DDBJ databases">
        <title>Genome sequence of Lactobacillus brevis D7.</title>
        <authorList>
            <person name="Kwon M.-S."/>
            <person name="Lim S.K."/>
            <person name="Choi H.-J."/>
        </authorList>
    </citation>
    <scope>NUCLEOTIDE SEQUENCE [LARGE SCALE GENOMIC DNA]</scope>
    <source>
        <strain evidence="3 4">D7</strain>
    </source>
</reference>
<dbReference type="PANTHER" id="PTHR36834:SF1">
    <property type="entry name" value="INTEGRAL MEMBRANE PROTEIN"/>
    <property type="match status" value="1"/>
</dbReference>
<proteinExistence type="predicted"/>
<dbReference type="Pfam" id="PF04892">
    <property type="entry name" value="VanZ"/>
    <property type="match status" value="1"/>
</dbReference>
<keyword evidence="1" id="KW-0472">Membrane</keyword>
<dbReference type="InterPro" id="IPR006976">
    <property type="entry name" value="VanZ-like"/>
</dbReference>
<accession>A0A2A3TY28</accession>
<comment type="caution">
    <text evidence="3">The sequence shown here is derived from an EMBL/GenBank/DDBJ whole genome shotgun (WGS) entry which is preliminary data.</text>
</comment>
<evidence type="ECO:0000256" key="1">
    <source>
        <dbReference type="SAM" id="Phobius"/>
    </source>
</evidence>
<keyword evidence="1" id="KW-0812">Transmembrane</keyword>
<feature type="domain" description="VanZ-like" evidence="2">
    <location>
        <begin position="35"/>
        <end position="151"/>
    </location>
</feature>
<gene>
    <name evidence="3" type="ORF">CNR29_06595</name>
</gene>
<evidence type="ECO:0000259" key="2">
    <source>
        <dbReference type="Pfam" id="PF04892"/>
    </source>
</evidence>
<organism evidence="3 4">
    <name type="scientific">Levilactobacillus brevis</name>
    <name type="common">Lactobacillus brevis</name>
    <dbReference type="NCBI Taxonomy" id="1580"/>
    <lineage>
        <taxon>Bacteria</taxon>
        <taxon>Bacillati</taxon>
        <taxon>Bacillota</taxon>
        <taxon>Bacilli</taxon>
        <taxon>Lactobacillales</taxon>
        <taxon>Lactobacillaceae</taxon>
        <taxon>Levilactobacillus</taxon>
    </lineage>
</organism>
<protein>
    <recommendedName>
        <fullName evidence="2">VanZ-like domain-containing protein</fullName>
    </recommendedName>
</protein>
<sequence length="168" mass="18989">MRWEPLLIILLLAGLTGLFILATHYRKHWLTWLVWGYLTSLGAILFTPLAFTGTAVYIIGPGSGQVNLTHLDMLNLGFFENIIMTIPLGILLKWIWPKLSLWRLLELGGLAGTFFETTQYILSQHWLINRSSDINDVISNTLGVIVGGMAVALYYRLTALHHRKLLTN</sequence>